<organism evidence="3 4">
    <name type="scientific">Potamilus streckersoni</name>
    <dbReference type="NCBI Taxonomy" id="2493646"/>
    <lineage>
        <taxon>Eukaryota</taxon>
        <taxon>Metazoa</taxon>
        <taxon>Spiralia</taxon>
        <taxon>Lophotrochozoa</taxon>
        <taxon>Mollusca</taxon>
        <taxon>Bivalvia</taxon>
        <taxon>Autobranchia</taxon>
        <taxon>Heteroconchia</taxon>
        <taxon>Palaeoheterodonta</taxon>
        <taxon>Unionida</taxon>
        <taxon>Unionoidea</taxon>
        <taxon>Unionidae</taxon>
        <taxon>Ambleminae</taxon>
        <taxon>Lampsilini</taxon>
        <taxon>Potamilus</taxon>
    </lineage>
</organism>
<dbReference type="AlphaFoldDB" id="A0AAE0T8P9"/>
<evidence type="ECO:0000256" key="1">
    <source>
        <dbReference type="SAM" id="MobiDB-lite"/>
    </source>
</evidence>
<keyword evidence="2" id="KW-0472">Membrane</keyword>
<keyword evidence="2" id="KW-0812">Transmembrane</keyword>
<keyword evidence="2" id="KW-1133">Transmembrane helix</keyword>
<evidence type="ECO:0008006" key="5">
    <source>
        <dbReference type="Google" id="ProtNLM"/>
    </source>
</evidence>
<name>A0AAE0T8P9_9BIVA</name>
<protein>
    <recommendedName>
        <fullName evidence="5">CUB domain-containing protein</fullName>
    </recommendedName>
</protein>
<proteinExistence type="predicted"/>
<reference evidence="3" key="2">
    <citation type="journal article" date="2021" name="Genome Biol. Evol.">
        <title>Developing a high-quality reference genome for a parasitic bivalve with doubly uniparental inheritance (Bivalvia: Unionida).</title>
        <authorList>
            <person name="Smith C.H."/>
        </authorList>
    </citation>
    <scope>NUCLEOTIDE SEQUENCE</scope>
    <source>
        <strain evidence="3">CHS0354</strain>
        <tissue evidence="3">Mantle</tissue>
    </source>
</reference>
<dbReference type="Proteomes" id="UP001195483">
    <property type="component" value="Unassembled WGS sequence"/>
</dbReference>
<evidence type="ECO:0000313" key="4">
    <source>
        <dbReference type="Proteomes" id="UP001195483"/>
    </source>
</evidence>
<evidence type="ECO:0000256" key="2">
    <source>
        <dbReference type="SAM" id="Phobius"/>
    </source>
</evidence>
<feature type="transmembrane region" description="Helical" evidence="2">
    <location>
        <begin position="168"/>
        <end position="198"/>
    </location>
</feature>
<feature type="compositionally biased region" description="Pro residues" evidence="1">
    <location>
        <begin position="266"/>
        <end position="275"/>
    </location>
</feature>
<comment type="caution">
    <text evidence="3">The sequence shown here is derived from an EMBL/GenBank/DDBJ whole genome shotgun (WGS) entry which is preliminary data.</text>
</comment>
<feature type="region of interest" description="Disordered" evidence="1">
    <location>
        <begin position="207"/>
        <end position="275"/>
    </location>
</feature>
<gene>
    <name evidence="3" type="ORF">CHS0354_002478</name>
</gene>
<keyword evidence="4" id="KW-1185">Reference proteome</keyword>
<evidence type="ECO:0000313" key="3">
    <source>
        <dbReference type="EMBL" id="KAK3605840.1"/>
    </source>
</evidence>
<accession>A0AAE0T8P9</accession>
<reference evidence="3" key="1">
    <citation type="journal article" date="2021" name="Genome Biol. Evol.">
        <title>A High-Quality Reference Genome for a Parasitic Bivalve with Doubly Uniparental Inheritance (Bivalvia: Unionida).</title>
        <authorList>
            <person name="Smith C.H."/>
        </authorList>
    </citation>
    <scope>NUCLEOTIDE SEQUENCE</scope>
    <source>
        <strain evidence="3">CHS0354</strain>
    </source>
</reference>
<feature type="compositionally biased region" description="Polar residues" evidence="1">
    <location>
        <begin position="220"/>
        <end position="233"/>
    </location>
</feature>
<dbReference type="EMBL" id="JAEAOA010000205">
    <property type="protein sequence ID" value="KAK3605840.1"/>
    <property type="molecule type" value="Genomic_DNA"/>
</dbReference>
<sequence>MLTQLVGAVHYVNWGSLLILFLHLNFQTVAASTVLYMDKFGDCERDDYITVGEDVYRILSEGGKFVFYSLNCQMTFKSLNDLRLCISFRQLSIVRMDVNLRIFDGPGATGKPMKVFDSSSEAEMVCSTDKYMTIQLSKKELSKEGYTFDMELRERTNSDAFADGIDAFMMSVGVIVGLIVGVIVLVVIIAGLLIYCCCKKKARHQGRKYRHTPKPDSSEQSKVPAFTSNQSVEPSAPPFPSVHEFNASFHGNQGCAVGQPPIYTEHPPPYSSPSV</sequence>
<reference evidence="3" key="3">
    <citation type="submission" date="2023-05" db="EMBL/GenBank/DDBJ databases">
        <authorList>
            <person name="Smith C.H."/>
        </authorList>
    </citation>
    <scope>NUCLEOTIDE SEQUENCE</scope>
    <source>
        <strain evidence="3">CHS0354</strain>
        <tissue evidence="3">Mantle</tissue>
    </source>
</reference>